<dbReference type="OrthoDB" id="113323at2"/>
<dbReference type="Proteomes" id="UP000321857">
    <property type="component" value="Chromosome"/>
</dbReference>
<feature type="domain" description="EF-hand" evidence="2">
    <location>
        <begin position="35"/>
        <end position="70"/>
    </location>
</feature>
<sequence>MPPAETSAVRLALMLGGLAAPALVAAQSPAIPRTQFIADMDAEFRKMDADKNGLVTRVEIEQYQRLTAVARAEARNRQLFAQLDTDRNGQVSSEEFIKLVVAPQIPGAQSVLGRMDSNRDQQVSLIEHRAATLANFDRLDSDKDGIVTPAEMKAGGIAK</sequence>
<proteinExistence type="predicted"/>
<dbReference type="PANTHER" id="PTHR10827:SF85">
    <property type="entry name" value="CALCIUM-BINDING PROTEIN"/>
    <property type="match status" value="1"/>
</dbReference>
<dbReference type="InterPro" id="IPR018247">
    <property type="entry name" value="EF_Hand_1_Ca_BS"/>
</dbReference>
<dbReference type="GO" id="GO:0005509">
    <property type="term" value="F:calcium ion binding"/>
    <property type="evidence" value="ECO:0007669"/>
    <property type="project" value="InterPro"/>
</dbReference>
<feature type="signal peptide" evidence="1">
    <location>
        <begin position="1"/>
        <end position="25"/>
    </location>
</feature>
<dbReference type="CDD" id="cd00051">
    <property type="entry name" value="EFh"/>
    <property type="match status" value="1"/>
</dbReference>
<dbReference type="PROSITE" id="PS50222">
    <property type="entry name" value="EF_HAND_2"/>
    <property type="match status" value="2"/>
</dbReference>
<evidence type="ECO:0000313" key="3">
    <source>
        <dbReference type="EMBL" id="QDP19487.1"/>
    </source>
</evidence>
<keyword evidence="4" id="KW-1185">Reference proteome</keyword>
<dbReference type="SMART" id="SM00054">
    <property type="entry name" value="EFh"/>
    <property type="match status" value="3"/>
</dbReference>
<dbReference type="InterPro" id="IPR002048">
    <property type="entry name" value="EF_hand_dom"/>
</dbReference>
<feature type="domain" description="EF-hand" evidence="2">
    <location>
        <begin position="71"/>
        <end position="106"/>
    </location>
</feature>
<dbReference type="Pfam" id="PF13202">
    <property type="entry name" value="EF-hand_5"/>
    <property type="match status" value="1"/>
</dbReference>
<evidence type="ECO:0000259" key="2">
    <source>
        <dbReference type="PROSITE" id="PS50222"/>
    </source>
</evidence>
<dbReference type="PANTHER" id="PTHR10827">
    <property type="entry name" value="RETICULOCALBIN"/>
    <property type="match status" value="1"/>
</dbReference>
<feature type="chain" id="PRO_5022209502" description="EF-hand domain-containing protein" evidence="1">
    <location>
        <begin position="26"/>
        <end position="159"/>
    </location>
</feature>
<evidence type="ECO:0000313" key="4">
    <source>
        <dbReference type="Proteomes" id="UP000321857"/>
    </source>
</evidence>
<dbReference type="KEGG" id="sxa:FMM02_05630"/>
<dbReference type="PROSITE" id="PS00018">
    <property type="entry name" value="EF_HAND_1"/>
    <property type="match status" value="3"/>
</dbReference>
<dbReference type="InterPro" id="IPR011992">
    <property type="entry name" value="EF-hand-dom_pair"/>
</dbReference>
<dbReference type="RefSeq" id="WP_147493940.1">
    <property type="nucleotide sequence ID" value="NZ_CP041659.1"/>
</dbReference>
<evidence type="ECO:0000256" key="1">
    <source>
        <dbReference type="SAM" id="SignalP"/>
    </source>
</evidence>
<dbReference type="AlphaFoldDB" id="A0A516IRE2"/>
<dbReference type="Gene3D" id="1.10.238.10">
    <property type="entry name" value="EF-hand"/>
    <property type="match status" value="2"/>
</dbReference>
<dbReference type="EMBL" id="CP041659">
    <property type="protein sequence ID" value="QDP19487.1"/>
    <property type="molecule type" value="Genomic_DNA"/>
</dbReference>
<dbReference type="Pfam" id="PF13499">
    <property type="entry name" value="EF-hand_7"/>
    <property type="match status" value="1"/>
</dbReference>
<gene>
    <name evidence="3" type="ORF">FMM02_05630</name>
</gene>
<accession>A0A516IRE2</accession>
<reference evidence="3 4" key="1">
    <citation type="submission" date="2019-07" db="EMBL/GenBank/DDBJ databases">
        <title>Sphingomonas AE3 Genome sequencing and assembly.</title>
        <authorList>
            <person name="Kim H."/>
        </authorList>
    </citation>
    <scope>NUCLEOTIDE SEQUENCE [LARGE SCALE GENOMIC DNA]</scope>
    <source>
        <strain evidence="3 4">AE3</strain>
    </source>
</reference>
<organism evidence="3 4">
    <name type="scientific">Sphingomonas xanthus</name>
    <dbReference type="NCBI Taxonomy" id="2594473"/>
    <lineage>
        <taxon>Bacteria</taxon>
        <taxon>Pseudomonadati</taxon>
        <taxon>Pseudomonadota</taxon>
        <taxon>Alphaproteobacteria</taxon>
        <taxon>Sphingomonadales</taxon>
        <taxon>Sphingomonadaceae</taxon>
        <taxon>Sphingomonas</taxon>
    </lineage>
</organism>
<keyword evidence="1" id="KW-0732">Signal</keyword>
<dbReference type="SUPFAM" id="SSF47473">
    <property type="entry name" value="EF-hand"/>
    <property type="match status" value="1"/>
</dbReference>
<protein>
    <recommendedName>
        <fullName evidence="2">EF-hand domain-containing protein</fullName>
    </recommendedName>
</protein>
<name>A0A516IRE2_9SPHN</name>